<protein>
    <submittedName>
        <fullName evidence="1">Uncharacterized protein</fullName>
    </submittedName>
</protein>
<dbReference type="Proteomes" id="UP001551695">
    <property type="component" value="Unassembled WGS sequence"/>
</dbReference>
<proteinExistence type="predicted"/>
<evidence type="ECO:0000313" key="2">
    <source>
        <dbReference type="Proteomes" id="UP001551695"/>
    </source>
</evidence>
<gene>
    <name evidence="1" type="ORF">AB0I48_33840</name>
</gene>
<accession>A0ABV3G520</accession>
<name>A0ABV3G520_9NOCA</name>
<dbReference type="EMBL" id="JBFAKC010000022">
    <property type="protein sequence ID" value="MEV0712550.1"/>
    <property type="molecule type" value="Genomic_DNA"/>
</dbReference>
<dbReference type="RefSeq" id="WP_357789637.1">
    <property type="nucleotide sequence ID" value="NZ_JBFAKC010000022.1"/>
</dbReference>
<sequence length="50" mass="5432">MNWALVGVKRHLSGSGRGGGGRLGAVEEDLLDVDLDREDRVMATSHPWSK</sequence>
<comment type="caution">
    <text evidence="1">The sequence shown here is derived from an EMBL/GenBank/DDBJ whole genome shotgun (WGS) entry which is preliminary data.</text>
</comment>
<keyword evidence="2" id="KW-1185">Reference proteome</keyword>
<reference evidence="1 2" key="1">
    <citation type="submission" date="2024-06" db="EMBL/GenBank/DDBJ databases">
        <title>The Natural Products Discovery Center: Release of the First 8490 Sequenced Strains for Exploring Actinobacteria Biosynthetic Diversity.</title>
        <authorList>
            <person name="Kalkreuter E."/>
            <person name="Kautsar S.A."/>
            <person name="Yang D."/>
            <person name="Bader C.D."/>
            <person name="Teijaro C.N."/>
            <person name="Fluegel L."/>
            <person name="Davis C.M."/>
            <person name="Simpson J.R."/>
            <person name="Lauterbach L."/>
            <person name="Steele A.D."/>
            <person name="Gui C."/>
            <person name="Meng S."/>
            <person name="Li G."/>
            <person name="Viehrig K."/>
            <person name="Ye F."/>
            <person name="Su P."/>
            <person name="Kiefer A.F."/>
            <person name="Nichols A."/>
            <person name="Cepeda A.J."/>
            <person name="Yan W."/>
            <person name="Fan B."/>
            <person name="Jiang Y."/>
            <person name="Adhikari A."/>
            <person name="Zheng C.-J."/>
            <person name="Schuster L."/>
            <person name="Cowan T.M."/>
            <person name="Smanski M.J."/>
            <person name="Chevrette M.G."/>
            <person name="De Carvalho L.P.S."/>
            <person name="Shen B."/>
        </authorList>
    </citation>
    <scope>NUCLEOTIDE SEQUENCE [LARGE SCALE GENOMIC DNA]</scope>
    <source>
        <strain evidence="1 2">NPDC050403</strain>
    </source>
</reference>
<organism evidence="1 2">
    <name type="scientific">Nocardia aurea</name>
    <dbReference type="NCBI Taxonomy" id="2144174"/>
    <lineage>
        <taxon>Bacteria</taxon>
        <taxon>Bacillati</taxon>
        <taxon>Actinomycetota</taxon>
        <taxon>Actinomycetes</taxon>
        <taxon>Mycobacteriales</taxon>
        <taxon>Nocardiaceae</taxon>
        <taxon>Nocardia</taxon>
    </lineage>
</organism>
<evidence type="ECO:0000313" key="1">
    <source>
        <dbReference type="EMBL" id="MEV0712550.1"/>
    </source>
</evidence>